<accession>A0ABN6RWN1</accession>
<dbReference type="Gene3D" id="3.40.50.1820">
    <property type="entry name" value="alpha/beta hydrolase"/>
    <property type="match status" value="1"/>
</dbReference>
<dbReference type="EMBL" id="AP026708">
    <property type="protein sequence ID" value="BDQ34138.1"/>
    <property type="molecule type" value="Genomic_DNA"/>
</dbReference>
<dbReference type="SUPFAM" id="SSF53474">
    <property type="entry name" value="alpha/beta-Hydrolases"/>
    <property type="match status" value="1"/>
</dbReference>
<evidence type="ECO:0000256" key="1">
    <source>
        <dbReference type="SAM" id="MobiDB-lite"/>
    </source>
</evidence>
<feature type="compositionally biased region" description="Acidic residues" evidence="1">
    <location>
        <begin position="97"/>
        <end position="107"/>
    </location>
</feature>
<dbReference type="InterPro" id="IPR029058">
    <property type="entry name" value="AB_hydrolase_fold"/>
</dbReference>
<protein>
    <recommendedName>
        <fullName evidence="4">Alpha/beta hydrolase family protein</fullName>
    </recommendedName>
</protein>
<keyword evidence="3" id="KW-1185">Reference proteome</keyword>
<evidence type="ECO:0008006" key="4">
    <source>
        <dbReference type="Google" id="ProtNLM"/>
    </source>
</evidence>
<reference evidence="2" key="1">
    <citation type="submission" date="2022-08" db="EMBL/GenBank/DDBJ databases">
        <title>Genome Sequence of the sulphate-reducing bacterium, Pseudodesulfovibrio portus JCM14722.</title>
        <authorList>
            <person name="Kondo R."/>
            <person name="Kataoka T."/>
        </authorList>
    </citation>
    <scope>NUCLEOTIDE SEQUENCE</scope>
    <source>
        <strain evidence="2">JCM 14722</strain>
    </source>
</reference>
<gene>
    <name evidence="2" type="ORF">JCM14722_16800</name>
</gene>
<evidence type="ECO:0000313" key="3">
    <source>
        <dbReference type="Proteomes" id="UP001061361"/>
    </source>
</evidence>
<feature type="region of interest" description="Disordered" evidence="1">
    <location>
        <begin position="81"/>
        <end position="124"/>
    </location>
</feature>
<organism evidence="2 3">
    <name type="scientific">Pseudodesulfovibrio portus</name>
    <dbReference type="NCBI Taxonomy" id="231439"/>
    <lineage>
        <taxon>Bacteria</taxon>
        <taxon>Pseudomonadati</taxon>
        <taxon>Thermodesulfobacteriota</taxon>
        <taxon>Desulfovibrionia</taxon>
        <taxon>Desulfovibrionales</taxon>
        <taxon>Desulfovibrionaceae</taxon>
    </lineage>
</organism>
<dbReference type="Proteomes" id="UP001061361">
    <property type="component" value="Chromosome"/>
</dbReference>
<sequence length="481" mass="52711">MRNALSWLLSILLHVAMALFLLHSVQLEPLFLEKILEVDLTQVEEPEPIIPMPVPEPVPMEQPVAEAAEELPAAAPLPMDKTVVLDDSPPLPPEPEPLAEPEPEPEAVEISTQKTLPPEEELAEDGKPKKIVVRKDITVHRGHEARFGRAMMGDYFSYSSKEFSGHFKTKDNRTISIIDARDTQYGRFLIYDSKNKTLRRLKQAFGKYVYTIGPSLYADEPVQGSVTFLAKNDRIERFILMTDDDRIAHYPRKVHVREQDTSFPGPAGDIDGSLTRPPYGDGHPGVVVVHGTACVDRGLVQGFTRSLSMFNLATLSFTPRGCSGDDPKPATEADLIEDAVAARAHMAGLSQLDAARVGLWGNGQGVPAALRAAAPAKAPFVVCLISDSLNPDAMPDDETLAALDMPVLWFITGRDTARWRSLIATLEALRDKDKKPFTIIVAPLKASQEVLSAEGDQSGWVEQVADNHASLAVSWIGNLKP</sequence>
<evidence type="ECO:0000313" key="2">
    <source>
        <dbReference type="EMBL" id="BDQ34138.1"/>
    </source>
</evidence>
<dbReference type="RefSeq" id="WP_264981030.1">
    <property type="nucleotide sequence ID" value="NZ_AP026708.1"/>
</dbReference>
<proteinExistence type="predicted"/>
<name>A0ABN6RWN1_9BACT</name>